<reference evidence="2 3" key="1">
    <citation type="journal article" date="2021" name="Commun. Biol.">
        <title>The genome of Shorea leprosula (Dipterocarpaceae) highlights the ecological relevance of drought in aseasonal tropical rainforests.</title>
        <authorList>
            <person name="Ng K.K.S."/>
            <person name="Kobayashi M.J."/>
            <person name="Fawcett J.A."/>
            <person name="Hatakeyama M."/>
            <person name="Paape T."/>
            <person name="Ng C.H."/>
            <person name="Ang C.C."/>
            <person name="Tnah L.H."/>
            <person name="Lee C.T."/>
            <person name="Nishiyama T."/>
            <person name="Sese J."/>
            <person name="O'Brien M.J."/>
            <person name="Copetti D."/>
            <person name="Mohd Noor M.I."/>
            <person name="Ong R.C."/>
            <person name="Putra M."/>
            <person name="Sireger I.Z."/>
            <person name="Indrioko S."/>
            <person name="Kosugi Y."/>
            <person name="Izuno A."/>
            <person name="Isagi Y."/>
            <person name="Lee S.L."/>
            <person name="Shimizu K.K."/>
        </authorList>
    </citation>
    <scope>NUCLEOTIDE SEQUENCE [LARGE SCALE GENOMIC DNA]</scope>
    <source>
        <strain evidence="2">214</strain>
    </source>
</reference>
<evidence type="ECO:0000313" key="2">
    <source>
        <dbReference type="EMBL" id="GKV41964.1"/>
    </source>
</evidence>
<dbReference type="AlphaFoldDB" id="A0AAV5LYV4"/>
<organism evidence="2 3">
    <name type="scientific">Rubroshorea leprosula</name>
    <dbReference type="NCBI Taxonomy" id="152421"/>
    <lineage>
        <taxon>Eukaryota</taxon>
        <taxon>Viridiplantae</taxon>
        <taxon>Streptophyta</taxon>
        <taxon>Embryophyta</taxon>
        <taxon>Tracheophyta</taxon>
        <taxon>Spermatophyta</taxon>
        <taxon>Magnoliopsida</taxon>
        <taxon>eudicotyledons</taxon>
        <taxon>Gunneridae</taxon>
        <taxon>Pentapetalae</taxon>
        <taxon>rosids</taxon>
        <taxon>malvids</taxon>
        <taxon>Malvales</taxon>
        <taxon>Dipterocarpaceae</taxon>
        <taxon>Rubroshorea</taxon>
    </lineage>
</organism>
<gene>
    <name evidence="2" type="ORF">SLEP1_g49429</name>
</gene>
<evidence type="ECO:0000313" key="3">
    <source>
        <dbReference type="Proteomes" id="UP001054252"/>
    </source>
</evidence>
<keyword evidence="1" id="KW-0472">Membrane</keyword>
<proteinExistence type="predicted"/>
<feature type="transmembrane region" description="Helical" evidence="1">
    <location>
        <begin position="41"/>
        <end position="63"/>
    </location>
</feature>
<dbReference type="EMBL" id="BPVZ01000154">
    <property type="protein sequence ID" value="GKV41964.1"/>
    <property type="molecule type" value="Genomic_DNA"/>
</dbReference>
<name>A0AAV5LYV4_9ROSI</name>
<keyword evidence="1" id="KW-1133">Transmembrane helix</keyword>
<evidence type="ECO:0000256" key="1">
    <source>
        <dbReference type="SAM" id="Phobius"/>
    </source>
</evidence>
<comment type="caution">
    <text evidence="2">The sequence shown here is derived from an EMBL/GenBank/DDBJ whole genome shotgun (WGS) entry which is preliminary data.</text>
</comment>
<evidence type="ECO:0008006" key="4">
    <source>
        <dbReference type="Google" id="ProtNLM"/>
    </source>
</evidence>
<accession>A0AAV5LYV4</accession>
<feature type="transmembrane region" description="Helical" evidence="1">
    <location>
        <begin position="97"/>
        <end position="115"/>
    </location>
</feature>
<sequence>MPPAFPQSAAPVLAGELWFPIVLSVSIEIESSVYASERTNIHRSCAVGACLGVVAVVAAMRAAPAHFWSGLDRLRKGQRDEREKGGRRRITNIHRSYAVGACLGVVAVVAAMRAAPAHFWVRARQIKEGAEG</sequence>
<protein>
    <recommendedName>
        <fullName evidence="4">Cytochrome b561 domain-containing protein</fullName>
    </recommendedName>
</protein>
<keyword evidence="3" id="KW-1185">Reference proteome</keyword>
<keyword evidence="1" id="KW-0812">Transmembrane</keyword>
<dbReference type="Proteomes" id="UP001054252">
    <property type="component" value="Unassembled WGS sequence"/>
</dbReference>